<evidence type="ECO:0000313" key="2">
    <source>
        <dbReference type="Proteomes" id="UP000509301"/>
    </source>
</evidence>
<evidence type="ECO:0000313" key="1">
    <source>
        <dbReference type="EMBL" id="QKQ99420.1"/>
    </source>
</evidence>
<proteinExistence type="predicted"/>
<dbReference type="Proteomes" id="UP000509301">
    <property type="component" value="Chromosome"/>
</dbReference>
<organism evidence="1 2">
    <name type="scientific">Metallosphaera tengchongensis</name>
    <dbReference type="NCBI Taxonomy" id="1532350"/>
    <lineage>
        <taxon>Archaea</taxon>
        <taxon>Thermoproteota</taxon>
        <taxon>Thermoprotei</taxon>
        <taxon>Sulfolobales</taxon>
        <taxon>Sulfolobaceae</taxon>
        <taxon>Metallosphaera</taxon>
    </lineage>
</organism>
<accession>A0A6N0NWC6</accession>
<reference evidence="1 2" key="1">
    <citation type="submission" date="2020-02" db="EMBL/GenBank/DDBJ databases">
        <title>Comparative genome analysis reveals the metabolism and evolution of the thermophilic archaeal genus Metallosphaera.</title>
        <authorList>
            <person name="Jiang C."/>
        </authorList>
    </citation>
    <scope>NUCLEOTIDE SEQUENCE [LARGE SCALE GENOMIC DNA]</scope>
    <source>
        <strain evidence="1 2">Ric-A</strain>
    </source>
</reference>
<gene>
    <name evidence="1" type="ORF">GWK48_02545</name>
</gene>
<name>A0A6N0NWC6_9CREN</name>
<dbReference type="AlphaFoldDB" id="A0A6N0NWC6"/>
<protein>
    <submittedName>
        <fullName evidence="1">Uncharacterized protein</fullName>
    </submittedName>
</protein>
<dbReference type="EMBL" id="CP049074">
    <property type="protein sequence ID" value="QKQ99420.1"/>
    <property type="molecule type" value="Genomic_DNA"/>
</dbReference>
<dbReference type="GeneID" id="55640791"/>
<sequence>MAVVYRCRECSHELYRFEKVGQDFYGVRTPSEISSIYGGKCPKCGRRLGVPGEDEIKVSFKKTKRLIRY</sequence>
<dbReference type="RefSeq" id="WP_174629298.1">
    <property type="nucleotide sequence ID" value="NZ_CP049074.1"/>
</dbReference>
<dbReference type="KEGG" id="mten:GWK48_02545"/>
<dbReference type="OrthoDB" id="3973at2157"/>
<keyword evidence="2" id="KW-1185">Reference proteome</keyword>